<evidence type="ECO:0000313" key="3">
    <source>
        <dbReference type="Proteomes" id="UP001528673"/>
    </source>
</evidence>
<dbReference type="NCBIfam" id="TIGR03467">
    <property type="entry name" value="HpnE"/>
    <property type="match status" value="1"/>
</dbReference>
<proteinExistence type="predicted"/>
<keyword evidence="2" id="KW-0560">Oxidoreductase</keyword>
<dbReference type="InterPro" id="IPR017830">
    <property type="entry name" value="SQase_HpnE"/>
</dbReference>
<comment type="caution">
    <text evidence="2">The sequence shown here is derived from an EMBL/GenBank/DDBJ whole genome shotgun (WGS) entry which is preliminary data.</text>
</comment>
<dbReference type="SUPFAM" id="SSF51905">
    <property type="entry name" value="FAD/NAD(P)-binding domain"/>
    <property type="match status" value="1"/>
</dbReference>
<dbReference type="PANTHER" id="PTHR42923">
    <property type="entry name" value="PROTOPORPHYRINOGEN OXIDASE"/>
    <property type="match status" value="1"/>
</dbReference>
<accession>A0ABT5MSX9</accession>
<reference evidence="2 3" key="1">
    <citation type="submission" date="2023-02" db="EMBL/GenBank/DDBJ databases">
        <title>Bacterial whole genomic sequence of Curvibacter sp. HBC61.</title>
        <authorList>
            <person name="Le V."/>
            <person name="Ko S.-R."/>
            <person name="Ahn C.-Y."/>
            <person name="Oh H.-M."/>
        </authorList>
    </citation>
    <scope>NUCLEOTIDE SEQUENCE [LARGE SCALE GENOMIC DNA]</scope>
    <source>
        <strain evidence="2 3">HBC61</strain>
    </source>
</reference>
<dbReference type="EC" id="1.17.8.1" evidence="2"/>
<dbReference type="InterPro" id="IPR036188">
    <property type="entry name" value="FAD/NAD-bd_sf"/>
</dbReference>
<gene>
    <name evidence="2" type="primary">hpnE</name>
    <name evidence="2" type="ORF">PSQ40_01060</name>
</gene>
<dbReference type="Pfam" id="PF01593">
    <property type="entry name" value="Amino_oxidase"/>
    <property type="match status" value="1"/>
</dbReference>
<dbReference type="RefSeq" id="WP_273948058.1">
    <property type="nucleotide sequence ID" value="NZ_JAQSIP010000001.1"/>
</dbReference>
<name>A0ABT5MSX9_9BURK</name>
<dbReference type="InterPro" id="IPR002937">
    <property type="entry name" value="Amino_oxidase"/>
</dbReference>
<organism evidence="2 3">
    <name type="scientific">Curvibacter cyanobacteriorum</name>
    <dbReference type="NCBI Taxonomy" id="3026422"/>
    <lineage>
        <taxon>Bacteria</taxon>
        <taxon>Pseudomonadati</taxon>
        <taxon>Pseudomonadota</taxon>
        <taxon>Betaproteobacteria</taxon>
        <taxon>Burkholderiales</taxon>
        <taxon>Comamonadaceae</taxon>
        <taxon>Curvibacter</taxon>
    </lineage>
</organism>
<dbReference type="EMBL" id="JAQSIP010000001">
    <property type="protein sequence ID" value="MDD0837151.1"/>
    <property type="molecule type" value="Genomic_DNA"/>
</dbReference>
<evidence type="ECO:0000259" key="1">
    <source>
        <dbReference type="Pfam" id="PF01593"/>
    </source>
</evidence>
<dbReference type="InterPro" id="IPR050464">
    <property type="entry name" value="Zeta_carotene_desat/Oxidored"/>
</dbReference>
<dbReference type="Gene3D" id="1.10.405.20">
    <property type="match status" value="1"/>
</dbReference>
<evidence type="ECO:0000313" key="2">
    <source>
        <dbReference type="EMBL" id="MDD0837151.1"/>
    </source>
</evidence>
<dbReference type="Proteomes" id="UP001528673">
    <property type="component" value="Unassembled WGS sequence"/>
</dbReference>
<feature type="domain" description="Amine oxidase" evidence="1">
    <location>
        <begin position="26"/>
        <end position="446"/>
    </location>
</feature>
<protein>
    <submittedName>
        <fullName evidence="2">Hydroxysqualene dehydroxylase HpnE</fullName>
        <ecNumber evidence="2">1.17.8.1</ecNumber>
    </submittedName>
</protein>
<dbReference type="GO" id="GO:0016491">
    <property type="term" value="F:oxidoreductase activity"/>
    <property type="evidence" value="ECO:0007669"/>
    <property type="project" value="UniProtKB-KW"/>
</dbReference>
<dbReference type="Gene3D" id="3.50.50.60">
    <property type="entry name" value="FAD/NAD(P)-binding domain"/>
    <property type="match status" value="2"/>
</dbReference>
<dbReference type="Gene3D" id="3.90.660.10">
    <property type="match status" value="1"/>
</dbReference>
<keyword evidence="3" id="KW-1185">Reference proteome</keyword>
<sequence length="457" mass="48388">MSEARPAPAPARPVARSVAVVGGGWAGLAAAIASSQGGARVQLFESAPRLGGRARALGAAAGEPALDNGQHILIGAYAECLRLMRTVGVSPEQALLRLPLNLQFPDGSGLRLPRWPAPLDAVAGILRAGGWQWADRLSLLQATLRWHWAGFECPPGSSVLDLCQGIRPRVMADLLEPLCVSALNTPIGQASGQVFLRVLRDALAGGSGSSHLLLPRTDLSALWPEAAGRWLQSQGQSVLCGRRVQTLRRLDDGRWQVDLGEPAGFQSSTAFDQLILACPPGEASRLLEQAQGLTEGHQRPVQRFCQHARALRFEAIATVYAQAPGLRLPTPMLALRPSAEAPAQFVFDRGQLGGPRGLLAFVVSASDTDRDALTAQVLRQGETALAPLGLRHLNWQQTVVEKRATFACTPGLQRPQQAILTGLQACGDYCEGPYPATLEGAVLSGSASGRAAAMGWV</sequence>
<dbReference type="PANTHER" id="PTHR42923:SF47">
    <property type="entry name" value="BLR3003 PROTEIN"/>
    <property type="match status" value="1"/>
</dbReference>